<evidence type="ECO:0000256" key="2">
    <source>
        <dbReference type="SAM" id="Phobius"/>
    </source>
</evidence>
<keyword evidence="2" id="KW-0472">Membrane</keyword>
<reference evidence="3 4" key="1">
    <citation type="submission" date="2017-02" db="EMBL/GenBank/DDBJ databases">
        <authorList>
            <person name="Peterson S.W."/>
        </authorList>
    </citation>
    <scope>NUCLEOTIDE SEQUENCE [LARGE SCALE GENOMIC DNA]</scope>
    <source>
        <strain evidence="3 4">VKM Ac-2059</strain>
    </source>
</reference>
<feature type="region of interest" description="Disordered" evidence="1">
    <location>
        <begin position="1"/>
        <end position="27"/>
    </location>
</feature>
<dbReference type="RefSeq" id="WP_079728024.1">
    <property type="nucleotide sequence ID" value="NZ_FUZP01000002.1"/>
</dbReference>
<feature type="region of interest" description="Disordered" evidence="1">
    <location>
        <begin position="59"/>
        <end position="102"/>
    </location>
</feature>
<dbReference type="AlphaFoldDB" id="A0A1T5K5D4"/>
<dbReference type="OrthoDB" id="5108077at2"/>
<protein>
    <submittedName>
        <fullName evidence="3">Uncharacterized protein</fullName>
    </submittedName>
</protein>
<dbReference type="STRING" id="123320.SAMN06309945_1914"/>
<evidence type="ECO:0000313" key="3">
    <source>
        <dbReference type="EMBL" id="SKC58833.1"/>
    </source>
</evidence>
<accession>A0A1T5K5D4</accession>
<name>A0A1T5K5D4_9MICO</name>
<sequence length="256" mass="26665">MRNDDGRTELFDNDRSGGEDGAADSLTAPRKSRTGWIVGGVLAAVVIVGGIVTASLLGASNSGGDAGGADTRSPVATERPATPDASQTPGPAASAQPTDDASGVVDQVALPTDCEAIYTPQQWSELSNATDLPFNHPGVVSNDRLTMYDDVNALLLAHDKLACSWGGPSEYGIITWVTEVTPEESAEAVRALEANGNDCGEQLGGIRCTFEFAEDDAGTGVAGYSHVLRGNLWIATHWVNVAPKNYSEGIVETLFS</sequence>
<feature type="transmembrane region" description="Helical" evidence="2">
    <location>
        <begin position="36"/>
        <end position="57"/>
    </location>
</feature>
<feature type="compositionally biased region" description="Basic and acidic residues" evidence="1">
    <location>
        <begin position="1"/>
        <end position="18"/>
    </location>
</feature>
<proteinExistence type="predicted"/>
<gene>
    <name evidence="3" type="ORF">SAMN06309945_1914</name>
</gene>
<keyword evidence="4" id="KW-1185">Reference proteome</keyword>
<feature type="compositionally biased region" description="Polar residues" evidence="1">
    <location>
        <begin position="84"/>
        <end position="99"/>
    </location>
</feature>
<keyword evidence="2" id="KW-0812">Transmembrane</keyword>
<dbReference type="Proteomes" id="UP000190857">
    <property type="component" value="Unassembled WGS sequence"/>
</dbReference>
<organism evidence="3 4">
    <name type="scientific">Okibacterium fritillariae</name>
    <dbReference type="NCBI Taxonomy" id="123320"/>
    <lineage>
        <taxon>Bacteria</taxon>
        <taxon>Bacillati</taxon>
        <taxon>Actinomycetota</taxon>
        <taxon>Actinomycetes</taxon>
        <taxon>Micrococcales</taxon>
        <taxon>Microbacteriaceae</taxon>
        <taxon>Okibacterium</taxon>
    </lineage>
</organism>
<dbReference type="EMBL" id="FUZP01000002">
    <property type="protein sequence ID" value="SKC58833.1"/>
    <property type="molecule type" value="Genomic_DNA"/>
</dbReference>
<keyword evidence="2" id="KW-1133">Transmembrane helix</keyword>
<evidence type="ECO:0000256" key="1">
    <source>
        <dbReference type="SAM" id="MobiDB-lite"/>
    </source>
</evidence>
<evidence type="ECO:0000313" key="4">
    <source>
        <dbReference type="Proteomes" id="UP000190857"/>
    </source>
</evidence>